<comment type="subcellular location">
    <subcellularLocation>
        <location evidence="1">Membrane</location>
        <topology evidence="1">Multi-pass membrane protein</topology>
    </subcellularLocation>
</comment>
<evidence type="ECO:0000256" key="1">
    <source>
        <dbReference type="ARBA" id="ARBA00004141"/>
    </source>
</evidence>
<evidence type="ECO:0000313" key="9">
    <source>
        <dbReference type="EMBL" id="CAD9155329.1"/>
    </source>
</evidence>
<evidence type="ECO:0000256" key="5">
    <source>
        <dbReference type="PROSITE-ProRule" id="PRU00205"/>
    </source>
</evidence>
<feature type="transmembrane region" description="Helical" evidence="7">
    <location>
        <begin position="177"/>
        <end position="197"/>
    </location>
</feature>
<keyword evidence="3 7" id="KW-1133">Transmembrane helix</keyword>
<feature type="transmembrane region" description="Helical" evidence="7">
    <location>
        <begin position="236"/>
        <end position="259"/>
    </location>
</feature>
<feature type="transmembrane region" description="Helical" evidence="7">
    <location>
        <begin position="271"/>
        <end position="294"/>
    </location>
</feature>
<dbReference type="InterPro" id="IPR016439">
    <property type="entry name" value="Lag1/Lac1-like"/>
</dbReference>
<keyword evidence="4 5" id="KW-0472">Membrane</keyword>
<feature type="domain" description="TLC" evidence="8">
    <location>
        <begin position="97"/>
        <end position="303"/>
    </location>
</feature>
<feature type="transmembrane region" description="Helical" evidence="7">
    <location>
        <begin position="203"/>
        <end position="224"/>
    </location>
</feature>
<dbReference type="PANTHER" id="PTHR12560">
    <property type="entry name" value="LONGEVITY ASSURANCE FACTOR 1 LAG1"/>
    <property type="match status" value="1"/>
</dbReference>
<dbReference type="PROSITE" id="PS50922">
    <property type="entry name" value="TLC"/>
    <property type="match status" value="1"/>
</dbReference>
<sequence length="339" mass="38798">MASGDIMDVLVPNKWSVPQEGWDFTGVFDWWPNPLRKNAELTGGFAGHGMIWEDAWPLWQAAVFALVWFLARTLSKKVIFPPMARVLGVKGKKKQAKFSYNMWLLLFYGSSSLFGWFYVLPGEPYFTFPVDKHSGATMWTNHPFPIAEKIHWYYVYQLGFYIAELYAIFVEPKRSDFIEYVIHHIVTIVLIGVSYIAHEHRVGAMIIFIHDVPDVILCFTKLFLYTGLDNLSSATFALFAATFGYLRLYCFPLITYTIFCLAPQFHPATTAYWFLAVLLGVVLQSLQIFWFAMIMKIILGIVIRFGKHDGADPRSDDDDDEEEGQSKKGAAKKGGKKHK</sequence>
<proteinExistence type="predicted"/>
<evidence type="ECO:0000256" key="2">
    <source>
        <dbReference type="ARBA" id="ARBA00022692"/>
    </source>
</evidence>
<dbReference type="GO" id="GO:0046513">
    <property type="term" value="P:ceramide biosynthetic process"/>
    <property type="evidence" value="ECO:0007669"/>
    <property type="project" value="InterPro"/>
</dbReference>
<dbReference type="AlphaFoldDB" id="A0A7S1R4D1"/>
<feature type="transmembrane region" description="Helical" evidence="7">
    <location>
        <begin position="151"/>
        <end position="170"/>
    </location>
</feature>
<dbReference type="GO" id="GO:0016020">
    <property type="term" value="C:membrane"/>
    <property type="evidence" value="ECO:0007669"/>
    <property type="project" value="UniProtKB-SubCell"/>
</dbReference>
<accession>A0A7S1R4D1</accession>
<evidence type="ECO:0000256" key="6">
    <source>
        <dbReference type="SAM" id="MobiDB-lite"/>
    </source>
</evidence>
<organism evidence="9">
    <name type="scientific">Neobodo designis</name>
    <name type="common">Flagellated protozoan</name>
    <name type="synonym">Bodo designis</name>
    <dbReference type="NCBI Taxonomy" id="312471"/>
    <lineage>
        <taxon>Eukaryota</taxon>
        <taxon>Discoba</taxon>
        <taxon>Euglenozoa</taxon>
        <taxon>Kinetoplastea</taxon>
        <taxon>Metakinetoplastina</taxon>
        <taxon>Neobodonida</taxon>
        <taxon>Neobodo</taxon>
    </lineage>
</organism>
<reference evidence="9" key="1">
    <citation type="submission" date="2021-01" db="EMBL/GenBank/DDBJ databases">
        <authorList>
            <person name="Corre E."/>
            <person name="Pelletier E."/>
            <person name="Niang G."/>
            <person name="Scheremetjew M."/>
            <person name="Finn R."/>
            <person name="Kale V."/>
            <person name="Holt S."/>
            <person name="Cochrane G."/>
            <person name="Meng A."/>
            <person name="Brown T."/>
            <person name="Cohen L."/>
        </authorList>
    </citation>
    <scope>NUCLEOTIDE SEQUENCE</scope>
    <source>
        <strain evidence="9">CCAP 1951/1</strain>
    </source>
</reference>
<protein>
    <recommendedName>
        <fullName evidence="8">TLC domain-containing protein</fullName>
    </recommendedName>
</protein>
<gene>
    <name evidence="9" type="ORF">NDES1114_LOCUS35109</name>
</gene>
<evidence type="ECO:0000256" key="7">
    <source>
        <dbReference type="SAM" id="Phobius"/>
    </source>
</evidence>
<dbReference type="PANTHER" id="PTHR12560:SF0">
    <property type="entry name" value="LD18904P"/>
    <property type="match status" value="1"/>
</dbReference>
<dbReference type="InterPro" id="IPR006634">
    <property type="entry name" value="TLC-dom"/>
</dbReference>
<feature type="region of interest" description="Disordered" evidence="6">
    <location>
        <begin position="310"/>
        <end position="339"/>
    </location>
</feature>
<dbReference type="PIRSF" id="PIRSF005225">
    <property type="entry name" value="LAG1_LAC1"/>
    <property type="match status" value="1"/>
</dbReference>
<dbReference type="Pfam" id="PF03798">
    <property type="entry name" value="TRAM_LAG1_CLN8"/>
    <property type="match status" value="1"/>
</dbReference>
<dbReference type="EMBL" id="HBGF01052468">
    <property type="protein sequence ID" value="CAD9155329.1"/>
    <property type="molecule type" value="Transcribed_RNA"/>
</dbReference>
<name>A0A7S1R4D1_NEODS</name>
<feature type="transmembrane region" description="Helical" evidence="7">
    <location>
        <begin position="100"/>
        <end position="119"/>
    </location>
</feature>
<dbReference type="GO" id="GO:0050291">
    <property type="term" value="F:sphingosine N-acyltransferase activity"/>
    <property type="evidence" value="ECO:0007669"/>
    <property type="project" value="InterPro"/>
</dbReference>
<keyword evidence="2 5" id="KW-0812">Transmembrane</keyword>
<dbReference type="GO" id="GO:0005783">
    <property type="term" value="C:endoplasmic reticulum"/>
    <property type="evidence" value="ECO:0007669"/>
    <property type="project" value="TreeGrafter"/>
</dbReference>
<evidence type="ECO:0000256" key="3">
    <source>
        <dbReference type="ARBA" id="ARBA00022989"/>
    </source>
</evidence>
<evidence type="ECO:0000256" key="4">
    <source>
        <dbReference type="ARBA" id="ARBA00023136"/>
    </source>
</evidence>
<dbReference type="SMART" id="SM00724">
    <property type="entry name" value="TLC"/>
    <property type="match status" value="1"/>
</dbReference>
<feature type="compositionally biased region" description="Basic residues" evidence="6">
    <location>
        <begin position="329"/>
        <end position="339"/>
    </location>
</feature>
<evidence type="ECO:0000259" key="8">
    <source>
        <dbReference type="PROSITE" id="PS50922"/>
    </source>
</evidence>
<feature type="transmembrane region" description="Helical" evidence="7">
    <location>
        <begin position="58"/>
        <end position="75"/>
    </location>
</feature>